<proteinExistence type="predicted"/>
<protein>
    <submittedName>
        <fullName evidence="2">Putative Exopolysaccharide production protein ExoZ</fullName>
    </submittedName>
</protein>
<dbReference type="Proteomes" id="UP000282378">
    <property type="component" value="Unassembled WGS sequence"/>
</dbReference>
<comment type="caution">
    <text evidence="2">The sequence shown here is derived from an EMBL/GenBank/DDBJ whole genome shotgun (WGS) entry which is preliminary data.</text>
</comment>
<keyword evidence="1" id="KW-1133">Transmembrane helix</keyword>
<name>A0A3M2UXG0_PSEYM</name>
<keyword evidence="1" id="KW-0812">Transmembrane</keyword>
<evidence type="ECO:0000313" key="3">
    <source>
        <dbReference type="Proteomes" id="UP000282378"/>
    </source>
</evidence>
<gene>
    <name evidence="2" type="ORF">APX70_04367</name>
</gene>
<feature type="transmembrane region" description="Helical" evidence="1">
    <location>
        <begin position="31"/>
        <end position="49"/>
    </location>
</feature>
<dbReference type="EMBL" id="RBNL01004445">
    <property type="protein sequence ID" value="RML31654.1"/>
    <property type="molecule type" value="Genomic_DNA"/>
</dbReference>
<accession>A0A3M2UXG0</accession>
<sequence length="50" mass="5628">MSYTIYLSHLLVLGVIGRVWSLVGAWPESYLDNLFFAVLMMAAAVCYGWV</sequence>
<evidence type="ECO:0000256" key="1">
    <source>
        <dbReference type="SAM" id="Phobius"/>
    </source>
</evidence>
<keyword evidence="1" id="KW-0472">Membrane</keyword>
<reference evidence="2 3" key="1">
    <citation type="submission" date="2018-08" db="EMBL/GenBank/DDBJ databases">
        <title>Recombination of ecologically and evolutionarily significant loci maintains genetic cohesion in the Pseudomonas syringae species complex.</title>
        <authorList>
            <person name="Dillon M."/>
            <person name="Thakur S."/>
            <person name="Almeida R.N.D."/>
            <person name="Weir B.S."/>
            <person name="Guttman D.S."/>
        </authorList>
    </citation>
    <scope>NUCLEOTIDE SEQUENCE [LARGE SCALE GENOMIC DNA]</scope>
    <source>
        <strain evidence="2 3">88_10</strain>
    </source>
</reference>
<organism evidence="2 3">
    <name type="scientific">Pseudomonas syringae pv. maculicola</name>
    <dbReference type="NCBI Taxonomy" id="59511"/>
    <lineage>
        <taxon>Bacteria</taxon>
        <taxon>Pseudomonadati</taxon>
        <taxon>Pseudomonadota</taxon>
        <taxon>Gammaproteobacteria</taxon>
        <taxon>Pseudomonadales</taxon>
        <taxon>Pseudomonadaceae</taxon>
        <taxon>Pseudomonas</taxon>
    </lineage>
</organism>
<dbReference type="AlphaFoldDB" id="A0A3M2UXG0"/>
<evidence type="ECO:0000313" key="2">
    <source>
        <dbReference type="EMBL" id="RML31654.1"/>
    </source>
</evidence>
<feature type="non-terminal residue" evidence="2">
    <location>
        <position position="50"/>
    </location>
</feature>